<dbReference type="AlphaFoldDB" id="C4Z086"/>
<evidence type="ECO:0000313" key="10">
    <source>
        <dbReference type="Proteomes" id="UP000001476"/>
    </source>
</evidence>
<reference evidence="9 10" key="1">
    <citation type="journal article" date="2009" name="Proc. Natl. Acad. Sci. U.S.A.">
        <title>Characterizing a model human gut microbiota composed of members of its two dominant bacterial phyla.</title>
        <authorList>
            <person name="Mahowald M.A."/>
            <person name="Rey F.E."/>
            <person name="Seedorf H."/>
            <person name="Turnbaugh P.J."/>
            <person name="Fulton R.S."/>
            <person name="Wollam A."/>
            <person name="Shah N."/>
            <person name="Wang C."/>
            <person name="Magrini V."/>
            <person name="Wilson R.K."/>
            <person name="Cantarel B.L."/>
            <person name="Coutinho P.M."/>
            <person name="Henrissat B."/>
            <person name="Crock L.W."/>
            <person name="Russell A."/>
            <person name="Verberkmoes N.C."/>
            <person name="Hettich R.L."/>
            <person name="Gordon J.I."/>
        </authorList>
    </citation>
    <scope>NUCLEOTIDE SEQUENCE [LARGE SCALE GENOMIC DNA]</scope>
    <source>
        <strain evidence="10">ATCC 27750 / DSM 3376 / VPI C15-48 / C15-B4</strain>
    </source>
</reference>
<dbReference type="NCBIfam" id="TIGR03426">
    <property type="entry name" value="shape_MreD"/>
    <property type="match status" value="1"/>
</dbReference>
<dbReference type="STRING" id="515620.EUBELI_00998"/>
<name>C4Z086_LACE2</name>
<sequence>MKRKISELILILFFYLMQVSLARVISIANISPNWLIILPVFFGFFAGKNEGMFVGFFAGIMYDLFFSGLFGFTALVFIYIGYFSGFLYQKYEVREILIPLALVIIADFGYGFISYIGNFLLYNRLNVGYFMSRFILPEVVYTALVSLLVYHPIHYLCVITQQGRERKKKGKIDEGSI</sequence>
<feature type="transmembrane region" description="Helical" evidence="8">
    <location>
        <begin position="64"/>
        <end position="84"/>
    </location>
</feature>
<dbReference type="Pfam" id="PF04093">
    <property type="entry name" value="MreD"/>
    <property type="match status" value="1"/>
</dbReference>
<dbReference type="EMBL" id="CP001104">
    <property type="protein sequence ID" value="ACR71999.1"/>
    <property type="molecule type" value="Genomic_DNA"/>
</dbReference>
<keyword evidence="6 8" id="KW-1133">Transmembrane helix</keyword>
<keyword evidence="4 8" id="KW-0812">Transmembrane</keyword>
<evidence type="ECO:0000256" key="2">
    <source>
        <dbReference type="ARBA" id="ARBA00007776"/>
    </source>
</evidence>
<evidence type="ECO:0000256" key="7">
    <source>
        <dbReference type="ARBA" id="ARBA00023136"/>
    </source>
</evidence>
<feature type="transmembrane region" description="Helical" evidence="8">
    <location>
        <begin position="34"/>
        <end position="57"/>
    </location>
</feature>
<dbReference type="GO" id="GO:0008360">
    <property type="term" value="P:regulation of cell shape"/>
    <property type="evidence" value="ECO:0007669"/>
    <property type="project" value="UniProtKB-KW"/>
</dbReference>
<dbReference type="GO" id="GO:0005886">
    <property type="term" value="C:plasma membrane"/>
    <property type="evidence" value="ECO:0007669"/>
    <property type="project" value="UniProtKB-SubCell"/>
</dbReference>
<feature type="transmembrane region" description="Helical" evidence="8">
    <location>
        <begin position="96"/>
        <end position="122"/>
    </location>
</feature>
<dbReference type="eggNOG" id="COG2891">
    <property type="taxonomic scope" value="Bacteria"/>
</dbReference>
<dbReference type="GeneID" id="41355726"/>
<dbReference type="KEGG" id="eel:EUBELI_00998"/>
<keyword evidence="10" id="KW-1185">Reference proteome</keyword>
<dbReference type="Proteomes" id="UP000001476">
    <property type="component" value="Chromosome"/>
</dbReference>
<keyword evidence="5" id="KW-0133">Cell shape</keyword>
<protein>
    <submittedName>
        <fullName evidence="9">Uncharacterized protein</fullName>
    </submittedName>
</protein>
<keyword evidence="7 8" id="KW-0472">Membrane</keyword>
<accession>C4Z086</accession>
<proteinExistence type="inferred from homology"/>
<comment type="similarity">
    <text evidence="2">Belongs to the MreD family.</text>
</comment>
<evidence type="ECO:0000256" key="5">
    <source>
        <dbReference type="ARBA" id="ARBA00022960"/>
    </source>
</evidence>
<dbReference type="HOGENOM" id="CLU_132534_0_0_9"/>
<evidence type="ECO:0000256" key="6">
    <source>
        <dbReference type="ARBA" id="ARBA00022989"/>
    </source>
</evidence>
<feature type="transmembrane region" description="Helical" evidence="8">
    <location>
        <begin position="134"/>
        <end position="153"/>
    </location>
</feature>
<gene>
    <name evidence="9" type="ordered locus">EUBELI_00998</name>
</gene>
<dbReference type="RefSeq" id="WP_012739234.1">
    <property type="nucleotide sequence ID" value="NC_012778.1"/>
</dbReference>
<comment type="subcellular location">
    <subcellularLocation>
        <location evidence="1">Cell membrane</location>
        <topology evidence="1">Multi-pass membrane protein</topology>
    </subcellularLocation>
</comment>
<evidence type="ECO:0000256" key="4">
    <source>
        <dbReference type="ARBA" id="ARBA00022692"/>
    </source>
</evidence>
<evidence type="ECO:0000256" key="3">
    <source>
        <dbReference type="ARBA" id="ARBA00022475"/>
    </source>
</evidence>
<evidence type="ECO:0000313" key="9">
    <source>
        <dbReference type="EMBL" id="ACR71999.1"/>
    </source>
</evidence>
<organism evidence="9 10">
    <name type="scientific">Lachnospira eligens (strain ATCC 27750 / DSM 3376 / VPI C15-48 / C15-B4)</name>
    <name type="common">Eubacterium eligens</name>
    <dbReference type="NCBI Taxonomy" id="515620"/>
    <lineage>
        <taxon>Bacteria</taxon>
        <taxon>Bacillati</taxon>
        <taxon>Bacillota</taxon>
        <taxon>Clostridia</taxon>
        <taxon>Lachnospirales</taxon>
        <taxon>Lachnospiraceae</taxon>
        <taxon>Lachnospira</taxon>
    </lineage>
</organism>
<keyword evidence="3" id="KW-1003">Cell membrane</keyword>
<evidence type="ECO:0000256" key="8">
    <source>
        <dbReference type="SAM" id="Phobius"/>
    </source>
</evidence>
<evidence type="ECO:0000256" key="1">
    <source>
        <dbReference type="ARBA" id="ARBA00004651"/>
    </source>
</evidence>
<dbReference type="InterPro" id="IPR007227">
    <property type="entry name" value="Cell_shape_determining_MreD"/>
</dbReference>